<protein>
    <recommendedName>
        <fullName evidence="3">RING-type domain-containing protein</fullName>
    </recommendedName>
</protein>
<organism evidence="1 2">
    <name type="scientific">Paxillus involutus ATCC 200175</name>
    <dbReference type="NCBI Taxonomy" id="664439"/>
    <lineage>
        <taxon>Eukaryota</taxon>
        <taxon>Fungi</taxon>
        <taxon>Dikarya</taxon>
        <taxon>Basidiomycota</taxon>
        <taxon>Agaricomycotina</taxon>
        <taxon>Agaricomycetes</taxon>
        <taxon>Agaricomycetidae</taxon>
        <taxon>Boletales</taxon>
        <taxon>Paxilineae</taxon>
        <taxon>Paxillaceae</taxon>
        <taxon>Paxillus</taxon>
    </lineage>
</organism>
<dbReference type="CDD" id="cd21037">
    <property type="entry name" value="MLKL_NTD"/>
    <property type="match status" value="1"/>
</dbReference>
<dbReference type="OrthoDB" id="428577at2759"/>
<evidence type="ECO:0000313" key="1">
    <source>
        <dbReference type="EMBL" id="KIJ06336.1"/>
    </source>
</evidence>
<reference evidence="1 2" key="1">
    <citation type="submission" date="2014-06" db="EMBL/GenBank/DDBJ databases">
        <authorList>
            <consortium name="DOE Joint Genome Institute"/>
            <person name="Kuo A."/>
            <person name="Kohler A."/>
            <person name="Nagy L.G."/>
            <person name="Floudas D."/>
            <person name="Copeland A."/>
            <person name="Barry K.W."/>
            <person name="Cichocki N."/>
            <person name="Veneault-Fourrey C."/>
            <person name="LaButti K."/>
            <person name="Lindquist E.A."/>
            <person name="Lipzen A."/>
            <person name="Lundell T."/>
            <person name="Morin E."/>
            <person name="Murat C."/>
            <person name="Sun H."/>
            <person name="Tunlid A."/>
            <person name="Henrissat B."/>
            <person name="Grigoriev I.V."/>
            <person name="Hibbett D.S."/>
            <person name="Martin F."/>
            <person name="Nordberg H.P."/>
            <person name="Cantor M.N."/>
            <person name="Hua S.X."/>
        </authorList>
    </citation>
    <scope>NUCLEOTIDE SEQUENCE [LARGE SCALE GENOMIC DNA]</scope>
    <source>
        <strain evidence="1 2">ATCC 200175</strain>
    </source>
</reference>
<proteinExistence type="predicted"/>
<keyword evidence="2" id="KW-1185">Reference proteome</keyword>
<dbReference type="EMBL" id="KN820376">
    <property type="protein sequence ID" value="KIJ06336.1"/>
    <property type="molecule type" value="Genomic_DNA"/>
</dbReference>
<dbReference type="InterPro" id="IPR059179">
    <property type="entry name" value="MLKL-like_MCAfunc"/>
</dbReference>
<reference evidence="2" key="2">
    <citation type="submission" date="2015-01" db="EMBL/GenBank/DDBJ databases">
        <title>Evolutionary Origins and Diversification of the Mycorrhizal Mutualists.</title>
        <authorList>
            <consortium name="DOE Joint Genome Institute"/>
            <consortium name="Mycorrhizal Genomics Consortium"/>
            <person name="Kohler A."/>
            <person name="Kuo A."/>
            <person name="Nagy L.G."/>
            <person name="Floudas D."/>
            <person name="Copeland A."/>
            <person name="Barry K.W."/>
            <person name="Cichocki N."/>
            <person name="Veneault-Fourrey C."/>
            <person name="LaButti K."/>
            <person name="Lindquist E.A."/>
            <person name="Lipzen A."/>
            <person name="Lundell T."/>
            <person name="Morin E."/>
            <person name="Murat C."/>
            <person name="Riley R."/>
            <person name="Ohm R."/>
            <person name="Sun H."/>
            <person name="Tunlid A."/>
            <person name="Henrissat B."/>
            <person name="Grigoriev I.V."/>
            <person name="Hibbett D.S."/>
            <person name="Martin F."/>
        </authorList>
    </citation>
    <scope>NUCLEOTIDE SEQUENCE [LARGE SCALE GENOMIC DNA]</scope>
    <source>
        <strain evidence="2">ATCC 200175</strain>
    </source>
</reference>
<accession>A0A0C9TGB1</accession>
<dbReference type="Proteomes" id="UP000053647">
    <property type="component" value="Unassembled WGS sequence"/>
</dbReference>
<evidence type="ECO:0000313" key="2">
    <source>
        <dbReference type="Proteomes" id="UP000053647"/>
    </source>
</evidence>
<gene>
    <name evidence="1" type="ORF">PAXINDRAFT_103412</name>
</gene>
<dbReference type="HOGENOM" id="CLU_007317_0_0_1"/>
<name>A0A0C9TGB1_PAXIN</name>
<evidence type="ECO:0008006" key="3">
    <source>
        <dbReference type="Google" id="ProtNLM"/>
    </source>
</evidence>
<dbReference type="AlphaFoldDB" id="A0A0C9TGB1"/>
<sequence>MTTLSSDEARNSIDYITSVVPKVRDNHVDFQRTSERLLYLLQAIEEGRKTGTATADNLDAAMLALLHLIKRAERIVRMELQRSLGDRTWNRSEIRAELDRLRTDIDKYLGSQVISTLSKRFRAEKRSSIPAGTREIMTALAQLDQKENTNAAWPEPIVNAARTRHQTSRHWQVRGSAAQDFTAEGFDSIGVQAPRTVNLLAHSLDQTTTAERFGSIGVQAMRTVDLLAHSLDQTTTAKVVIQELELRDGESLPLKSAPLSLKNLPLWSKSRSLWSKSRSLWSKSRSATANLATQLATPGVVTSQNIGNIILELPKGTELTDLHNLIESKGYRVPNKLEVQGECIIVKVSEGTSLDPLAPGGLQISLSTPVLHYFNKYLRYHGFAVRPTTPGHTLATLTDEKQGVVVGGVEFQFHRTLRVPDNAPLPSNLPPSLGMLPLEPVTKFGNRVPEAMRKKGGFIMPMFEREAMWISFDSLGTRPVVKVSVGGVNAVTGVANGSPTPPNSKQDYVVIGLQRWLDGIMTASGVVRQFVAMSHGSGYTVEEQVTGKVEHGGLQFDIFPVRDTKFTVRDNKTDVLLEKTKTPAELSLVAGDELRLTFLQNFERHRLPSFVTLDRPVELSNFLNKAVGSIVFDASYFPSLSSHHYEDMHHDDIHDDDMMQAEASSRSETWVTPEGLGLAGGGKVTQRIYEDTNHIRVYDEDSGQRLFVHIVTPKEWELITGIVAPIPPISASRYKQLNVPWFQLSDNHALALSGDANSPFSAIKSVAQLDAKQQAKPSDEIDPDHPPSCSKHSETPSVCVFRPCSHTACSTCLGAVMMLQMKCLTCEHKVERIVGMKDTIVVPTPVGDVDGLEWDVSQMEELASLAADSQNVSIIHLEEDRVPPLHAPTQRLSIARCY</sequence>